<feature type="compositionally biased region" description="Basic and acidic residues" evidence="1">
    <location>
        <begin position="33"/>
        <end position="42"/>
    </location>
</feature>
<keyword evidence="4" id="KW-1185">Reference proteome</keyword>
<dbReference type="Proteomes" id="UP000614609">
    <property type="component" value="Unassembled WGS sequence"/>
</dbReference>
<organism evidence="2 4">
    <name type="scientific">Halarchaeum rubridurum</name>
    <dbReference type="NCBI Taxonomy" id="489911"/>
    <lineage>
        <taxon>Archaea</taxon>
        <taxon>Methanobacteriati</taxon>
        <taxon>Methanobacteriota</taxon>
        <taxon>Stenosarchaea group</taxon>
        <taxon>Halobacteria</taxon>
        <taxon>Halobacteriales</taxon>
        <taxon>Halobacteriaceae</taxon>
    </lineage>
</organism>
<reference evidence="2" key="2">
    <citation type="submission" date="2020-09" db="EMBL/GenBank/DDBJ databases">
        <authorList>
            <person name="Sun Q."/>
            <person name="Ohkuma M."/>
        </authorList>
    </citation>
    <scope>NUCLEOTIDE SEQUENCE</scope>
    <source>
        <strain evidence="2">JCM 16108</strain>
    </source>
</reference>
<dbReference type="EMBL" id="BMOO01000003">
    <property type="protein sequence ID" value="GGM64097.1"/>
    <property type="molecule type" value="Genomic_DNA"/>
</dbReference>
<name>A0A830FV58_9EURY</name>
<feature type="compositionally biased region" description="Pro residues" evidence="1">
    <location>
        <begin position="19"/>
        <end position="28"/>
    </location>
</feature>
<dbReference type="AlphaFoldDB" id="A0A830FV58"/>
<evidence type="ECO:0000256" key="1">
    <source>
        <dbReference type="SAM" id="MobiDB-lite"/>
    </source>
</evidence>
<dbReference type="EMBL" id="JAGGKO010000001">
    <property type="protein sequence ID" value="MBP1953594.1"/>
    <property type="molecule type" value="Genomic_DNA"/>
</dbReference>
<dbReference type="Proteomes" id="UP000765891">
    <property type="component" value="Unassembled WGS sequence"/>
</dbReference>
<sequence>MTPGQGGSGPGNSGGGPPKDVPAPPHAGGPPGHVERDGDRVHVGPVDSDADYVADAQALVDEGALDGKPGLKVLYYLLLAILDRL</sequence>
<reference evidence="3" key="3">
    <citation type="submission" date="2021-03" db="EMBL/GenBank/DDBJ databases">
        <title>Genomic Encyclopedia of Type Strains, Phase IV (KMG-IV): sequencing the most valuable type-strain genomes for metagenomic binning, comparative biology and taxonomic classification.</title>
        <authorList>
            <person name="Goeker M."/>
        </authorList>
    </citation>
    <scope>NUCLEOTIDE SEQUENCE</scope>
    <source>
        <strain evidence="3">DSM 22443</strain>
    </source>
</reference>
<gene>
    <name evidence="2" type="ORF">GCM10009017_12690</name>
    <name evidence="3" type="ORF">J2752_000475</name>
</gene>
<protein>
    <submittedName>
        <fullName evidence="2">Uncharacterized protein</fullName>
    </submittedName>
</protein>
<proteinExistence type="predicted"/>
<feature type="compositionally biased region" description="Gly residues" evidence="1">
    <location>
        <begin position="1"/>
        <end position="17"/>
    </location>
</feature>
<accession>A0A830FV58</accession>
<feature type="region of interest" description="Disordered" evidence="1">
    <location>
        <begin position="1"/>
        <end position="46"/>
    </location>
</feature>
<evidence type="ECO:0000313" key="4">
    <source>
        <dbReference type="Proteomes" id="UP000614609"/>
    </source>
</evidence>
<reference evidence="2" key="1">
    <citation type="journal article" date="2014" name="Int. J. Syst. Evol. Microbiol.">
        <title>Complete genome sequence of Corynebacterium casei LMG S-19264T (=DSM 44701T), isolated from a smear-ripened cheese.</title>
        <authorList>
            <consortium name="US DOE Joint Genome Institute (JGI-PGF)"/>
            <person name="Walter F."/>
            <person name="Albersmeier A."/>
            <person name="Kalinowski J."/>
            <person name="Ruckert C."/>
        </authorList>
    </citation>
    <scope>NUCLEOTIDE SEQUENCE</scope>
    <source>
        <strain evidence="2">JCM 16108</strain>
    </source>
</reference>
<evidence type="ECO:0000313" key="2">
    <source>
        <dbReference type="EMBL" id="GGM64097.1"/>
    </source>
</evidence>
<dbReference type="RefSeq" id="WP_188871058.1">
    <property type="nucleotide sequence ID" value="NZ_BMOO01000003.1"/>
</dbReference>
<comment type="caution">
    <text evidence="2">The sequence shown here is derived from an EMBL/GenBank/DDBJ whole genome shotgun (WGS) entry which is preliminary data.</text>
</comment>
<evidence type="ECO:0000313" key="3">
    <source>
        <dbReference type="EMBL" id="MBP1953594.1"/>
    </source>
</evidence>